<proteinExistence type="predicted"/>
<accession>A0ABZ1XX32</accession>
<evidence type="ECO:0008006" key="4">
    <source>
        <dbReference type="Google" id="ProtNLM"/>
    </source>
</evidence>
<evidence type="ECO:0000313" key="2">
    <source>
        <dbReference type="EMBL" id="WUT87247.1"/>
    </source>
</evidence>
<gene>
    <name evidence="2" type="ORF">OG515_36030</name>
</gene>
<dbReference type="Proteomes" id="UP001432060">
    <property type="component" value="Chromosome"/>
</dbReference>
<sequence length="115" mass="11783">MNRSRIALPVAIAVLAAGVGVAAARETGADQPSEPRSLHFVAHFGQAVTVPAKQWGKALVTCPSGWAPTGGGGEATGTDLFITISRSTVDGWYIGGMNTGSQDRTLTALVDCSDL</sequence>
<dbReference type="RefSeq" id="WP_329404254.1">
    <property type="nucleotide sequence ID" value="NZ_CP109019.1"/>
</dbReference>
<feature type="signal peptide" evidence="1">
    <location>
        <begin position="1"/>
        <end position="22"/>
    </location>
</feature>
<evidence type="ECO:0000313" key="3">
    <source>
        <dbReference type="Proteomes" id="UP001432060"/>
    </source>
</evidence>
<reference evidence="2" key="1">
    <citation type="submission" date="2022-10" db="EMBL/GenBank/DDBJ databases">
        <title>The complete genomes of actinobacterial strains from the NBC collection.</title>
        <authorList>
            <person name="Joergensen T.S."/>
            <person name="Alvarez Arevalo M."/>
            <person name="Sterndorff E.B."/>
            <person name="Faurdal D."/>
            <person name="Vuksanovic O."/>
            <person name="Mourched A.-S."/>
            <person name="Charusanti P."/>
            <person name="Shaw S."/>
            <person name="Blin K."/>
            <person name="Weber T."/>
        </authorList>
    </citation>
    <scope>NUCLEOTIDE SEQUENCE</scope>
    <source>
        <strain evidence="2">NBC_00668</strain>
    </source>
</reference>
<keyword evidence="3" id="KW-1185">Reference proteome</keyword>
<dbReference type="EMBL" id="CP109019">
    <property type="protein sequence ID" value="WUT87247.1"/>
    <property type="molecule type" value="Genomic_DNA"/>
</dbReference>
<keyword evidence="1" id="KW-0732">Signal</keyword>
<evidence type="ECO:0000256" key="1">
    <source>
        <dbReference type="SAM" id="SignalP"/>
    </source>
</evidence>
<organism evidence="2 3">
    <name type="scientific">Streptomyces melanogenes</name>
    <dbReference type="NCBI Taxonomy" id="67326"/>
    <lineage>
        <taxon>Bacteria</taxon>
        <taxon>Bacillati</taxon>
        <taxon>Actinomycetota</taxon>
        <taxon>Actinomycetes</taxon>
        <taxon>Kitasatosporales</taxon>
        <taxon>Streptomycetaceae</taxon>
        <taxon>Streptomyces</taxon>
    </lineage>
</organism>
<protein>
    <recommendedName>
        <fullName evidence="4">Secreted protein</fullName>
    </recommendedName>
</protein>
<name>A0ABZ1XX32_9ACTN</name>
<feature type="chain" id="PRO_5045270122" description="Secreted protein" evidence="1">
    <location>
        <begin position="23"/>
        <end position="115"/>
    </location>
</feature>